<evidence type="ECO:0000313" key="1">
    <source>
        <dbReference type="EMBL" id="KAJ4343501.1"/>
    </source>
</evidence>
<comment type="caution">
    <text evidence="1">The sequence shown here is derived from an EMBL/GenBank/DDBJ whole genome shotgun (WGS) entry which is preliminary data.</text>
</comment>
<evidence type="ECO:0000313" key="2">
    <source>
        <dbReference type="Proteomes" id="UP001140562"/>
    </source>
</evidence>
<dbReference type="OrthoDB" id="3799883at2759"/>
<dbReference type="AlphaFoldDB" id="A0A9W9C4S2"/>
<organism evidence="1 2">
    <name type="scientific">Didymella glomerata</name>
    <dbReference type="NCBI Taxonomy" id="749621"/>
    <lineage>
        <taxon>Eukaryota</taxon>
        <taxon>Fungi</taxon>
        <taxon>Dikarya</taxon>
        <taxon>Ascomycota</taxon>
        <taxon>Pezizomycotina</taxon>
        <taxon>Dothideomycetes</taxon>
        <taxon>Pleosporomycetidae</taxon>
        <taxon>Pleosporales</taxon>
        <taxon>Pleosporineae</taxon>
        <taxon>Didymellaceae</taxon>
        <taxon>Didymella</taxon>
    </lineage>
</organism>
<keyword evidence="2" id="KW-1185">Reference proteome</keyword>
<proteinExistence type="predicted"/>
<reference evidence="1" key="1">
    <citation type="submission" date="2022-10" db="EMBL/GenBank/DDBJ databases">
        <title>Tapping the CABI collections for fungal endophytes: first genome assemblies for Collariella, Neodidymelliopsis, Ascochyta clinopodiicola, Didymella pomorum, Didymosphaeria variabile, Neocosmospora piperis and Neocucurbitaria cava.</title>
        <authorList>
            <person name="Hill R."/>
        </authorList>
    </citation>
    <scope>NUCLEOTIDE SEQUENCE</scope>
    <source>
        <strain evidence="1">IMI 360193</strain>
    </source>
</reference>
<dbReference type="EMBL" id="JAPEUV010000002">
    <property type="protein sequence ID" value="KAJ4343501.1"/>
    <property type="molecule type" value="Genomic_DNA"/>
</dbReference>
<gene>
    <name evidence="1" type="ORF">N0V87_000267</name>
</gene>
<accession>A0A9W9C4S2</accession>
<sequence length="164" mass="17783">MSLNSREPTPFTAEVATTIECREEDTASPFLPIPRSAFVTPDAIANDIVPMLSLYPDRLLAKASSSVSPTERPAGHGRVNPTTVALGEMTKWMETGTFGSQTPEDLDPGVEVHIVCMLQEDVEAGLAATENSTESKIEEASGDEITKIEVSKKMKKHRKSDSLH</sequence>
<name>A0A9W9C4S2_9PLEO</name>
<protein>
    <submittedName>
        <fullName evidence="1">Uncharacterized protein</fullName>
    </submittedName>
</protein>
<dbReference type="Proteomes" id="UP001140562">
    <property type="component" value="Unassembled WGS sequence"/>
</dbReference>